<dbReference type="InterPro" id="IPR033699">
    <property type="entry name" value="POLO_box_Plk4_1"/>
</dbReference>
<organism evidence="22 23">
    <name type="scientific">Strigamia maritima</name>
    <name type="common">European centipede</name>
    <name type="synonym">Geophilus maritimus</name>
    <dbReference type="NCBI Taxonomy" id="126957"/>
    <lineage>
        <taxon>Eukaryota</taxon>
        <taxon>Metazoa</taxon>
        <taxon>Ecdysozoa</taxon>
        <taxon>Arthropoda</taxon>
        <taxon>Myriapoda</taxon>
        <taxon>Chilopoda</taxon>
        <taxon>Pleurostigmophora</taxon>
        <taxon>Geophilomorpha</taxon>
        <taxon>Linotaeniidae</taxon>
        <taxon>Strigamia</taxon>
    </lineage>
</organism>
<evidence type="ECO:0000256" key="16">
    <source>
        <dbReference type="ARBA" id="ARBA00048347"/>
    </source>
</evidence>
<protein>
    <recommendedName>
        <fullName evidence="3">Serine/threonine-protein kinase PLK4</fullName>
        <ecNumber evidence="2">2.7.11.21</ecNumber>
    </recommendedName>
    <alternativeName>
        <fullName evidence="12">Polo-like kinase 4</fullName>
    </alternativeName>
    <alternativeName>
        <fullName evidence="13 14">Serine/threonine-protein kinase SAK</fullName>
    </alternativeName>
</protein>
<evidence type="ECO:0000256" key="11">
    <source>
        <dbReference type="ARBA" id="ARBA00023212"/>
    </source>
</evidence>
<sequence length="813" mass="92055">MVFIYHASLCFYVLYDFNNKMSDKLCMSSDIKDYELIKCIGKGAFGQAYLAKVSATGVDIAIKAIDKKFIVAKGYENRVAQEIKIHSQLRHPSILEFYHYFEDPDYVYIMLELCHNGEIQRHMKMNGRPFNEDETRRLMAQIVEGLLYLHKNNIIHRDLSLANLLLTENMDVKIADFGLSTQLREPDERHLTLCGTPNYISPEVATRSSHGLEADVWSLGCMFYTMLVGKPPFDMKGTKNTLNRVASAKFSIPSTLSVEATDLIKRLLCKNPQDRIKLTNIMKHPFMAKFNSKSLENSENILGLSGFMDSGVGTISTNSSRNSRPVLSHLPVLNESERSYERQRSPSVRSRNSVQRSGGNELLKSKIEQNKLLHEHLSRPKKLDRGEQYLRENDENVCPCSKSQCEHVHSNFSKHSCCSHESGHRACCENVKSNYKSPCCSHLSPCYDANKCSHVDECGCKKQREKHHTNEMTSKSEKTNGGDKQPLNTTRLKPRTHKIPNWNMRIMESLEVCVEYVKKKNGVEVVVDGCIISPDGLKMTVYSDNINRERIQFSFNEIPAKHWQKYSNAQRFVNVVKANTPKITFYTSESKNCLMENSPNSNFETTFVTGGKVSVTPLGTIIAEKDVKSYTVQSLGGIQYLSPAARKLWDHFYECHQHCLSIEKALTDILPDTSKSCFPCYIGHRPPGLKSSQQIQSPNTINLGPSAFGSLTSPSTMFTTPVLSKEIKTKMETSPTNLEIPNFGRAEKTPNNDVLIKYFDGSELRCNPSTVLIVYTDVTGKKRNIGPKDCLTKDIKRKFLPLPDVIRKLFPSK</sequence>
<dbReference type="EMBL" id="JH432064">
    <property type="status" value="NOT_ANNOTATED_CDS"/>
    <property type="molecule type" value="Genomic_DNA"/>
</dbReference>
<evidence type="ECO:0000256" key="14">
    <source>
        <dbReference type="ARBA" id="ARBA00030924"/>
    </source>
</evidence>
<dbReference type="Proteomes" id="UP000014500">
    <property type="component" value="Unassembled WGS sequence"/>
</dbReference>
<dbReference type="InterPro" id="IPR046437">
    <property type="entry name" value="Ser_Thr-PK_POLO_box_1_sf"/>
</dbReference>
<accession>T1JCE3</accession>
<feature type="binding site" evidence="17">
    <location>
        <position position="73"/>
    </location>
    <ligand>
        <name>ATP</name>
        <dbReference type="ChEBI" id="CHEBI:30616"/>
    </ligand>
</feature>
<evidence type="ECO:0000256" key="12">
    <source>
        <dbReference type="ARBA" id="ARBA00030332"/>
    </source>
</evidence>
<keyword evidence="10" id="KW-0832">Ubl conjugation</keyword>
<feature type="compositionally biased region" description="Polar residues" evidence="18">
    <location>
        <begin position="345"/>
        <end position="358"/>
    </location>
</feature>
<dbReference type="PROSITE" id="PS00107">
    <property type="entry name" value="PROTEIN_KINASE_ATP"/>
    <property type="match status" value="1"/>
</dbReference>
<dbReference type="FunFam" id="1.10.510.10:FF:000576">
    <property type="entry name" value="Serine/threonine-protein kinase PLK4"/>
    <property type="match status" value="1"/>
</dbReference>
<dbReference type="PROSITE" id="PS51984">
    <property type="entry name" value="CPB1"/>
    <property type="match status" value="1"/>
</dbReference>
<dbReference type="EnsemblMetazoa" id="SMAR011453-RA">
    <property type="protein sequence ID" value="SMAR011453-PA"/>
    <property type="gene ID" value="SMAR011453"/>
</dbReference>
<dbReference type="FunFam" id="3.30.200.20:FF:000042">
    <property type="entry name" value="Aurora kinase A"/>
    <property type="match status" value="1"/>
</dbReference>
<feature type="region of interest" description="Disordered" evidence="18">
    <location>
        <begin position="316"/>
        <end position="367"/>
    </location>
</feature>
<comment type="subcellular location">
    <subcellularLocation>
        <location evidence="1">Cytoplasm</location>
        <location evidence="1">Cytoskeleton</location>
        <location evidence="1">Microtubule organizing center</location>
        <location evidence="1">Centrosome</location>
        <location evidence="1">Centriole</location>
    </subcellularLocation>
</comment>
<keyword evidence="4" id="KW-0963">Cytoplasm</keyword>
<dbReference type="STRING" id="126957.T1JCE3"/>
<keyword evidence="9 17" id="KW-0067">ATP-binding</keyword>
<dbReference type="Pfam" id="PF00069">
    <property type="entry name" value="Pkinase"/>
    <property type="match status" value="1"/>
</dbReference>
<evidence type="ECO:0000256" key="6">
    <source>
        <dbReference type="ARBA" id="ARBA00022679"/>
    </source>
</evidence>
<dbReference type="OMA" id="NIVERCH"/>
<dbReference type="PROSITE" id="PS00109">
    <property type="entry name" value="PROTEIN_KINASE_TYR"/>
    <property type="match status" value="1"/>
</dbReference>
<dbReference type="InterPro" id="IPR047108">
    <property type="entry name" value="Plk4-like_POLO_box_2_sf"/>
</dbReference>
<name>T1JCE3_STRMM</name>
<dbReference type="AlphaFoldDB" id="T1JCE3"/>
<dbReference type="Gene3D" id="3.30.1120.130">
    <property type="match status" value="1"/>
</dbReference>
<evidence type="ECO:0000256" key="7">
    <source>
        <dbReference type="ARBA" id="ARBA00022741"/>
    </source>
</evidence>
<evidence type="ECO:0000256" key="5">
    <source>
        <dbReference type="ARBA" id="ARBA00022527"/>
    </source>
</evidence>
<evidence type="ECO:0000313" key="22">
    <source>
        <dbReference type="EnsemblMetazoa" id="SMAR011453-PA"/>
    </source>
</evidence>
<evidence type="ECO:0000259" key="21">
    <source>
        <dbReference type="PROSITE" id="PS51985"/>
    </source>
</evidence>
<feature type="compositionally biased region" description="Basic and acidic residues" evidence="18">
    <location>
        <begin position="335"/>
        <end position="344"/>
    </location>
</feature>
<evidence type="ECO:0000256" key="17">
    <source>
        <dbReference type="PROSITE-ProRule" id="PRU10141"/>
    </source>
</evidence>
<keyword evidence="8" id="KW-0418">Kinase</keyword>
<comment type="catalytic activity">
    <reaction evidence="15">
        <text>L-threonyl-[protein] + ATP = O-phospho-L-threonyl-[protein] + ADP + H(+)</text>
        <dbReference type="Rhea" id="RHEA:46608"/>
        <dbReference type="Rhea" id="RHEA-COMP:11060"/>
        <dbReference type="Rhea" id="RHEA-COMP:11605"/>
        <dbReference type="ChEBI" id="CHEBI:15378"/>
        <dbReference type="ChEBI" id="CHEBI:30013"/>
        <dbReference type="ChEBI" id="CHEBI:30616"/>
        <dbReference type="ChEBI" id="CHEBI:61977"/>
        <dbReference type="ChEBI" id="CHEBI:456216"/>
        <dbReference type="EC" id="2.7.11.21"/>
    </reaction>
</comment>
<dbReference type="InterPro" id="IPR008266">
    <property type="entry name" value="Tyr_kinase_AS"/>
</dbReference>
<dbReference type="GO" id="GO:0005814">
    <property type="term" value="C:centriole"/>
    <property type="evidence" value="ECO:0007669"/>
    <property type="project" value="UniProtKB-SubCell"/>
</dbReference>
<dbReference type="GO" id="GO:0004674">
    <property type="term" value="F:protein serine/threonine kinase activity"/>
    <property type="evidence" value="ECO:0007669"/>
    <property type="project" value="UniProtKB-KW"/>
</dbReference>
<feature type="region of interest" description="Disordered" evidence="18">
    <location>
        <begin position="469"/>
        <end position="493"/>
    </location>
</feature>
<dbReference type="PROSITE" id="PS51985">
    <property type="entry name" value="CPB2"/>
    <property type="match status" value="1"/>
</dbReference>
<keyword evidence="11" id="KW-0206">Cytoskeleton</keyword>
<dbReference type="PANTHER" id="PTHR24345:SF91">
    <property type="entry name" value="SERINE_THREONINE-PROTEIN KINASE PLK4"/>
    <property type="match status" value="1"/>
</dbReference>
<feature type="compositionally biased region" description="Basic and acidic residues" evidence="18">
    <location>
        <begin position="469"/>
        <end position="481"/>
    </location>
</feature>
<keyword evidence="7 17" id="KW-0547">Nucleotide-binding</keyword>
<evidence type="ECO:0000256" key="1">
    <source>
        <dbReference type="ARBA" id="ARBA00004114"/>
    </source>
</evidence>
<dbReference type="Gene3D" id="3.30.1120.120">
    <property type="match status" value="1"/>
</dbReference>
<evidence type="ECO:0000256" key="2">
    <source>
        <dbReference type="ARBA" id="ARBA00012424"/>
    </source>
</evidence>
<dbReference type="eggNOG" id="KOG0575">
    <property type="taxonomic scope" value="Eukaryota"/>
</dbReference>
<feature type="domain" description="Cryptic POLO box 2 (CPB2)" evidence="21">
    <location>
        <begin position="580"/>
        <end position="692"/>
    </location>
</feature>
<evidence type="ECO:0000256" key="8">
    <source>
        <dbReference type="ARBA" id="ARBA00022777"/>
    </source>
</evidence>
<evidence type="ECO:0000256" key="3">
    <source>
        <dbReference type="ARBA" id="ARBA00020245"/>
    </source>
</evidence>
<keyword evidence="5" id="KW-0723">Serine/threonine-protein kinase</keyword>
<dbReference type="PROSITE" id="PS50011">
    <property type="entry name" value="PROTEIN_KINASE_DOM"/>
    <property type="match status" value="1"/>
</dbReference>
<evidence type="ECO:0000256" key="15">
    <source>
        <dbReference type="ARBA" id="ARBA00047802"/>
    </source>
</evidence>
<keyword evidence="23" id="KW-1185">Reference proteome</keyword>
<dbReference type="GO" id="GO:0005524">
    <property type="term" value="F:ATP binding"/>
    <property type="evidence" value="ECO:0007669"/>
    <property type="project" value="UniProtKB-UniRule"/>
</dbReference>
<dbReference type="Pfam" id="PF18190">
    <property type="entry name" value="Plk4_PB1"/>
    <property type="match status" value="1"/>
</dbReference>
<evidence type="ECO:0000256" key="4">
    <source>
        <dbReference type="ARBA" id="ARBA00022490"/>
    </source>
</evidence>
<dbReference type="InterPro" id="IPR011009">
    <property type="entry name" value="Kinase-like_dom_sf"/>
</dbReference>
<feature type="domain" description="Protein kinase" evidence="19">
    <location>
        <begin position="34"/>
        <end position="287"/>
    </location>
</feature>
<feature type="compositionally biased region" description="Polar residues" evidence="18">
    <location>
        <begin position="316"/>
        <end position="325"/>
    </location>
</feature>
<dbReference type="InterPro" id="IPR017441">
    <property type="entry name" value="Protein_kinase_ATP_BS"/>
</dbReference>
<keyword evidence="6" id="KW-0808">Transferase</keyword>
<comment type="catalytic activity">
    <reaction evidence="16">
        <text>L-seryl-[protein] + ATP = O-phospho-L-seryl-[protein] + ADP + H(+)</text>
        <dbReference type="Rhea" id="RHEA:17989"/>
        <dbReference type="Rhea" id="RHEA-COMP:9863"/>
        <dbReference type="Rhea" id="RHEA-COMP:11604"/>
        <dbReference type="ChEBI" id="CHEBI:15378"/>
        <dbReference type="ChEBI" id="CHEBI:29999"/>
        <dbReference type="ChEBI" id="CHEBI:30616"/>
        <dbReference type="ChEBI" id="CHEBI:83421"/>
        <dbReference type="ChEBI" id="CHEBI:456216"/>
        <dbReference type="EC" id="2.7.11.21"/>
    </reaction>
</comment>
<evidence type="ECO:0000313" key="23">
    <source>
        <dbReference type="Proteomes" id="UP000014500"/>
    </source>
</evidence>
<dbReference type="InterPro" id="IPR000719">
    <property type="entry name" value="Prot_kinase_dom"/>
</dbReference>
<dbReference type="EC" id="2.7.11.21" evidence="2"/>
<dbReference type="PhylomeDB" id="T1JCE3"/>
<evidence type="ECO:0000256" key="18">
    <source>
        <dbReference type="SAM" id="MobiDB-lite"/>
    </source>
</evidence>
<reference evidence="23" key="1">
    <citation type="submission" date="2011-05" db="EMBL/GenBank/DDBJ databases">
        <authorList>
            <person name="Richards S.R."/>
            <person name="Qu J."/>
            <person name="Jiang H."/>
            <person name="Jhangiani S.N."/>
            <person name="Agravi P."/>
            <person name="Goodspeed R."/>
            <person name="Gross S."/>
            <person name="Mandapat C."/>
            <person name="Jackson L."/>
            <person name="Mathew T."/>
            <person name="Pu L."/>
            <person name="Thornton R."/>
            <person name="Saada N."/>
            <person name="Wilczek-Boney K.B."/>
            <person name="Lee S."/>
            <person name="Kovar C."/>
            <person name="Wu Y."/>
            <person name="Scherer S.E."/>
            <person name="Worley K.C."/>
            <person name="Muzny D.M."/>
            <person name="Gibbs R."/>
        </authorList>
    </citation>
    <scope>NUCLEOTIDE SEQUENCE</scope>
    <source>
        <strain evidence="23">Brora</strain>
    </source>
</reference>
<evidence type="ECO:0000256" key="10">
    <source>
        <dbReference type="ARBA" id="ARBA00022843"/>
    </source>
</evidence>
<dbReference type="InterPro" id="IPR033698">
    <property type="entry name" value="POLO_box_Plk4_2"/>
</dbReference>
<reference evidence="22" key="2">
    <citation type="submission" date="2015-02" db="UniProtKB">
        <authorList>
            <consortium name="EnsemblMetazoa"/>
        </authorList>
    </citation>
    <scope>IDENTIFICATION</scope>
</reference>
<dbReference type="Pfam" id="PF18409">
    <property type="entry name" value="Plk4_PB2"/>
    <property type="match status" value="1"/>
</dbReference>
<feature type="domain" description="Cryptic POLO box 1 (CPB1)" evidence="20">
    <location>
        <begin position="479"/>
        <end position="579"/>
    </location>
</feature>
<evidence type="ECO:0000256" key="13">
    <source>
        <dbReference type="ARBA" id="ARBA00030429"/>
    </source>
</evidence>
<dbReference type="SUPFAM" id="SSF56112">
    <property type="entry name" value="Protein kinase-like (PK-like)"/>
    <property type="match status" value="1"/>
</dbReference>
<dbReference type="HOGENOM" id="CLU_008726_2_0_1"/>
<dbReference type="Gene3D" id="2.40.50.930">
    <property type="match status" value="1"/>
</dbReference>
<dbReference type="GO" id="GO:0005634">
    <property type="term" value="C:nucleus"/>
    <property type="evidence" value="ECO:0007669"/>
    <property type="project" value="TreeGrafter"/>
</dbReference>
<evidence type="ECO:0000259" key="19">
    <source>
        <dbReference type="PROSITE" id="PS50011"/>
    </source>
</evidence>
<evidence type="ECO:0000259" key="20">
    <source>
        <dbReference type="PROSITE" id="PS51984"/>
    </source>
</evidence>
<dbReference type="Gene3D" id="1.10.510.10">
    <property type="entry name" value="Transferase(Phosphotransferase) domain 1"/>
    <property type="match status" value="1"/>
</dbReference>
<dbReference type="PANTHER" id="PTHR24345">
    <property type="entry name" value="SERINE/THREONINE-PROTEIN KINASE PLK"/>
    <property type="match status" value="1"/>
</dbReference>
<evidence type="ECO:0000256" key="9">
    <source>
        <dbReference type="ARBA" id="ARBA00022840"/>
    </source>
</evidence>
<proteinExistence type="predicted"/>